<dbReference type="Pfam" id="PF21001">
    <property type="entry name" value="YqiJ_N"/>
    <property type="match status" value="1"/>
</dbReference>
<evidence type="ECO:0000313" key="4">
    <source>
        <dbReference type="Proteomes" id="UP000614287"/>
    </source>
</evidence>
<reference evidence="3" key="2">
    <citation type="submission" date="2020-09" db="EMBL/GenBank/DDBJ databases">
        <authorList>
            <person name="Sun Q."/>
            <person name="Kim S."/>
        </authorList>
    </citation>
    <scope>NUCLEOTIDE SEQUENCE</scope>
    <source>
        <strain evidence="3">KCTC 32501</strain>
    </source>
</reference>
<dbReference type="Proteomes" id="UP000614287">
    <property type="component" value="Unassembled WGS sequence"/>
</dbReference>
<keyword evidence="4" id="KW-1185">Reference proteome</keyword>
<evidence type="ECO:0000313" key="3">
    <source>
        <dbReference type="EMBL" id="GHA76774.1"/>
    </source>
</evidence>
<keyword evidence="1" id="KW-0472">Membrane</keyword>
<comment type="caution">
    <text evidence="3">The sequence shown here is derived from an EMBL/GenBank/DDBJ whole genome shotgun (WGS) entry which is preliminary data.</text>
</comment>
<feature type="transmembrane region" description="Helical" evidence="1">
    <location>
        <begin position="55"/>
        <end position="78"/>
    </location>
</feature>
<feature type="transmembrane region" description="Helical" evidence="1">
    <location>
        <begin position="90"/>
        <end position="115"/>
    </location>
</feature>
<dbReference type="EMBL" id="BMZG01000009">
    <property type="protein sequence ID" value="GHA76774.1"/>
    <property type="molecule type" value="Genomic_DNA"/>
</dbReference>
<keyword evidence="1" id="KW-0812">Transmembrane</keyword>
<keyword evidence="1" id="KW-1133">Transmembrane helix</keyword>
<evidence type="ECO:0000259" key="2">
    <source>
        <dbReference type="Pfam" id="PF21001"/>
    </source>
</evidence>
<organism evidence="3 4">
    <name type="scientific">Formosimonas limnophila</name>
    <dbReference type="NCBI Taxonomy" id="1384487"/>
    <lineage>
        <taxon>Bacteria</taxon>
        <taxon>Pseudomonadati</taxon>
        <taxon>Pseudomonadota</taxon>
        <taxon>Betaproteobacteria</taxon>
        <taxon>Burkholderiales</taxon>
        <taxon>Burkholderiaceae</taxon>
        <taxon>Formosimonas</taxon>
    </lineage>
</organism>
<protein>
    <recommendedName>
        <fullName evidence="2">Inner membrane protein YqiJ N-terminal domain-containing protein</fullName>
    </recommendedName>
</protein>
<feature type="transmembrane region" description="Helical" evidence="1">
    <location>
        <begin position="12"/>
        <end position="34"/>
    </location>
</feature>
<evidence type="ECO:0000256" key="1">
    <source>
        <dbReference type="SAM" id="Phobius"/>
    </source>
</evidence>
<reference evidence="3" key="1">
    <citation type="journal article" date="2014" name="Int. J. Syst. Evol. Microbiol.">
        <title>Complete genome sequence of Corynebacterium casei LMG S-19264T (=DSM 44701T), isolated from a smear-ripened cheese.</title>
        <authorList>
            <consortium name="US DOE Joint Genome Institute (JGI-PGF)"/>
            <person name="Walter F."/>
            <person name="Albersmeier A."/>
            <person name="Kalinowski J."/>
            <person name="Ruckert C."/>
        </authorList>
    </citation>
    <scope>NUCLEOTIDE SEQUENCE</scope>
    <source>
        <strain evidence="3">KCTC 32501</strain>
    </source>
</reference>
<proteinExistence type="predicted"/>
<accession>A0A8J3CIG0</accession>
<dbReference type="AlphaFoldDB" id="A0A8J3CIG0"/>
<name>A0A8J3CIG0_9BURK</name>
<gene>
    <name evidence="3" type="ORF">GCM10009007_17200</name>
</gene>
<feature type="domain" description="Inner membrane protein YqiJ N-terminal" evidence="2">
    <location>
        <begin position="9"/>
        <end position="105"/>
    </location>
</feature>
<dbReference type="InterPro" id="IPR048376">
    <property type="entry name" value="YqiJ_N"/>
</dbReference>
<sequence>MSLLTAPDTWPFATALVLMILLAVVEVVGMLLAASPSSLLDSLIPDVDGLGWLHVGRVPILVVVILWLTGFSLSGFAIQSVAQSVTGAALPIWLASIHAVFLGLVNASLFGGVLARLVPADETRAVSEQSLVGQRGVLSEGTAGA</sequence>
<dbReference type="RefSeq" id="WP_189493553.1">
    <property type="nucleotide sequence ID" value="NZ_BMZG01000009.1"/>
</dbReference>